<dbReference type="InterPro" id="IPR039261">
    <property type="entry name" value="FNR_nucleotide-bd"/>
</dbReference>
<feature type="domain" description="EF-hand" evidence="12">
    <location>
        <begin position="203"/>
        <end position="238"/>
    </location>
</feature>
<dbReference type="EnsemblMetazoa" id="XM_030997335">
    <property type="protein sequence ID" value="XP_030853195"/>
    <property type="gene ID" value="LOC581068"/>
</dbReference>
<evidence type="ECO:0000256" key="10">
    <source>
        <dbReference type="SAM" id="MobiDB-lite"/>
    </source>
</evidence>
<dbReference type="GeneID" id="581068"/>
<dbReference type="Pfam" id="PF08030">
    <property type="entry name" value="NAD_binding_6"/>
    <property type="match status" value="1"/>
</dbReference>
<dbReference type="GO" id="GO:0006952">
    <property type="term" value="P:defense response"/>
    <property type="evidence" value="ECO:0000318"/>
    <property type="project" value="GO_Central"/>
</dbReference>
<feature type="transmembrane region" description="Helical" evidence="11">
    <location>
        <begin position="323"/>
        <end position="342"/>
    </location>
</feature>
<evidence type="ECO:0000259" key="12">
    <source>
        <dbReference type="PROSITE" id="PS50222"/>
    </source>
</evidence>
<proteinExistence type="predicted"/>
<dbReference type="PROSITE" id="PS50222">
    <property type="entry name" value="EF_HAND_2"/>
    <property type="match status" value="3"/>
</dbReference>
<feature type="compositionally biased region" description="Basic and acidic residues" evidence="10">
    <location>
        <begin position="750"/>
        <end position="764"/>
    </location>
</feature>
<keyword evidence="2" id="KW-0285">Flavoprotein</keyword>
<dbReference type="Pfam" id="PF01794">
    <property type="entry name" value="Ferric_reduct"/>
    <property type="match status" value="1"/>
</dbReference>
<dbReference type="InterPro" id="IPR002048">
    <property type="entry name" value="EF_hand_dom"/>
</dbReference>
<keyword evidence="4" id="KW-0274">FAD</keyword>
<evidence type="ECO:0000313" key="14">
    <source>
        <dbReference type="EnsemblMetazoa" id="XP_030853195"/>
    </source>
</evidence>
<feature type="compositionally biased region" description="Polar residues" evidence="10">
    <location>
        <begin position="1"/>
        <end position="13"/>
    </location>
</feature>
<dbReference type="SUPFAM" id="SSF52343">
    <property type="entry name" value="Ferredoxin reductase-like, C-terminal NADP-linked domain"/>
    <property type="match status" value="1"/>
</dbReference>
<dbReference type="InterPro" id="IPR013130">
    <property type="entry name" value="Fe3_Rdtase_TM_dom"/>
</dbReference>
<dbReference type="FunFam" id="3.40.50.80:FF:000012">
    <property type="entry name" value="NADPH oxidase, isoform B"/>
    <property type="match status" value="1"/>
</dbReference>
<dbReference type="RefSeq" id="XP_030853195.1">
    <property type="nucleotide sequence ID" value="XM_030997335.1"/>
</dbReference>
<feature type="transmembrane region" description="Helical" evidence="11">
    <location>
        <begin position="406"/>
        <end position="431"/>
    </location>
</feature>
<feature type="domain" description="EF-hand" evidence="12">
    <location>
        <begin position="167"/>
        <end position="202"/>
    </location>
</feature>
<keyword evidence="5" id="KW-0106">Calcium</keyword>
<reference evidence="14" key="2">
    <citation type="submission" date="2021-01" db="UniProtKB">
        <authorList>
            <consortium name="EnsemblMetazoa"/>
        </authorList>
    </citation>
    <scope>IDENTIFICATION</scope>
</reference>
<dbReference type="Gene3D" id="1.10.238.10">
    <property type="entry name" value="EF-hand"/>
    <property type="match status" value="1"/>
</dbReference>
<evidence type="ECO:0000256" key="8">
    <source>
        <dbReference type="ARBA" id="ARBA00023002"/>
    </source>
</evidence>
<keyword evidence="9 11" id="KW-0472">Membrane</keyword>
<dbReference type="SUPFAM" id="SSF47473">
    <property type="entry name" value="EF-hand"/>
    <property type="match status" value="1"/>
</dbReference>
<dbReference type="InterPro" id="IPR018247">
    <property type="entry name" value="EF_Hand_1_Ca_BS"/>
</dbReference>
<feature type="compositionally biased region" description="Polar residues" evidence="10">
    <location>
        <begin position="660"/>
        <end position="685"/>
    </location>
</feature>
<dbReference type="PANTHER" id="PTHR11972">
    <property type="entry name" value="NADPH OXIDASE"/>
    <property type="match status" value="1"/>
</dbReference>
<dbReference type="InterPro" id="IPR013121">
    <property type="entry name" value="Fe_red_NAD-bd_6"/>
</dbReference>
<comment type="subcellular location">
    <subcellularLocation>
        <location evidence="1">Membrane</location>
        <topology evidence="1">Multi-pass membrane protein</topology>
    </subcellularLocation>
</comment>
<dbReference type="InterPro" id="IPR017927">
    <property type="entry name" value="FAD-bd_FR_type"/>
</dbReference>
<dbReference type="InterPro" id="IPR011992">
    <property type="entry name" value="EF-hand-dom_pair"/>
</dbReference>
<feature type="transmembrane region" description="Helical" evidence="11">
    <location>
        <begin position="451"/>
        <end position="478"/>
    </location>
</feature>
<evidence type="ECO:0000256" key="7">
    <source>
        <dbReference type="ARBA" id="ARBA00022989"/>
    </source>
</evidence>
<dbReference type="Pfam" id="PF13202">
    <property type="entry name" value="EF-hand_5"/>
    <property type="match status" value="1"/>
</dbReference>
<evidence type="ECO:0000259" key="13">
    <source>
        <dbReference type="PROSITE" id="PS51384"/>
    </source>
</evidence>
<accession>A0A7M7PR19</accession>
<dbReference type="PROSITE" id="PS00018">
    <property type="entry name" value="EF_HAND_1"/>
    <property type="match status" value="3"/>
</dbReference>
<reference evidence="15" key="1">
    <citation type="submission" date="2015-02" db="EMBL/GenBank/DDBJ databases">
        <title>Genome sequencing for Strongylocentrotus purpuratus.</title>
        <authorList>
            <person name="Murali S."/>
            <person name="Liu Y."/>
            <person name="Vee V."/>
            <person name="English A."/>
            <person name="Wang M."/>
            <person name="Skinner E."/>
            <person name="Han Y."/>
            <person name="Muzny D.M."/>
            <person name="Worley K.C."/>
            <person name="Gibbs R.A."/>
        </authorList>
    </citation>
    <scope>NUCLEOTIDE SEQUENCE</scope>
</reference>
<evidence type="ECO:0000256" key="3">
    <source>
        <dbReference type="ARBA" id="ARBA00022692"/>
    </source>
</evidence>
<feature type="region of interest" description="Disordered" evidence="10">
    <location>
        <begin position="746"/>
        <end position="769"/>
    </location>
</feature>
<keyword evidence="15" id="KW-1185">Reference proteome</keyword>
<dbReference type="CDD" id="cd00051">
    <property type="entry name" value="EFh"/>
    <property type="match status" value="2"/>
</dbReference>
<dbReference type="Pfam" id="PF08022">
    <property type="entry name" value="FAD_binding_8"/>
    <property type="match status" value="1"/>
</dbReference>
<dbReference type="InterPro" id="IPR050369">
    <property type="entry name" value="RBOH/FRE"/>
</dbReference>
<organism evidence="14 15">
    <name type="scientific">Strongylocentrotus purpuratus</name>
    <name type="common">Purple sea urchin</name>
    <dbReference type="NCBI Taxonomy" id="7668"/>
    <lineage>
        <taxon>Eukaryota</taxon>
        <taxon>Metazoa</taxon>
        <taxon>Echinodermata</taxon>
        <taxon>Eleutherozoa</taxon>
        <taxon>Echinozoa</taxon>
        <taxon>Echinoidea</taxon>
        <taxon>Euechinoidea</taxon>
        <taxon>Echinacea</taxon>
        <taxon>Camarodonta</taxon>
        <taxon>Echinidea</taxon>
        <taxon>Strongylocentrotidae</taxon>
        <taxon>Strongylocentrotus</taxon>
    </lineage>
</organism>
<dbReference type="KEGG" id="spu:581068"/>
<keyword evidence="7 11" id="KW-1133">Transmembrane helix</keyword>
<feature type="compositionally biased region" description="Basic residues" evidence="10">
    <location>
        <begin position="687"/>
        <end position="698"/>
    </location>
</feature>
<dbReference type="Gene3D" id="3.40.50.80">
    <property type="entry name" value="Nucleotide-binding domain of ferredoxin-NADP reductase (FNR) module"/>
    <property type="match status" value="1"/>
</dbReference>
<dbReference type="AlphaFoldDB" id="A0A7M7PR19"/>
<evidence type="ECO:0000256" key="5">
    <source>
        <dbReference type="ARBA" id="ARBA00022837"/>
    </source>
</evidence>
<protein>
    <recommendedName>
        <fullName evidence="16">NADPH oxidase 5</fullName>
    </recommendedName>
</protein>
<name>A0A7M7PR19_STRPU</name>
<dbReference type="SUPFAM" id="SSF63380">
    <property type="entry name" value="Riboflavin synthase domain-like"/>
    <property type="match status" value="1"/>
</dbReference>
<dbReference type="GO" id="GO:0043020">
    <property type="term" value="C:NADPH oxidase complex"/>
    <property type="evidence" value="ECO:0000318"/>
    <property type="project" value="GO_Central"/>
</dbReference>
<keyword evidence="6" id="KW-0521">NADP</keyword>
<dbReference type="GO" id="GO:0005886">
    <property type="term" value="C:plasma membrane"/>
    <property type="evidence" value="ECO:0000318"/>
    <property type="project" value="GO_Central"/>
</dbReference>
<feature type="domain" description="FAD-binding FR-type" evidence="13">
    <location>
        <begin position="541"/>
        <end position="647"/>
    </location>
</feature>
<dbReference type="Gene3D" id="2.40.30.10">
    <property type="entry name" value="Translation factors"/>
    <property type="match status" value="1"/>
</dbReference>
<evidence type="ECO:0000256" key="6">
    <source>
        <dbReference type="ARBA" id="ARBA00022857"/>
    </source>
</evidence>
<feature type="transmembrane region" description="Helical" evidence="11">
    <location>
        <begin position="362"/>
        <end position="386"/>
    </location>
</feature>
<feature type="region of interest" description="Disordered" evidence="10">
    <location>
        <begin position="1"/>
        <end position="31"/>
    </location>
</feature>
<dbReference type="FunFam" id="2.40.30.10:FF:000056">
    <property type="entry name" value="NADPH oxidase 5"/>
    <property type="match status" value="1"/>
</dbReference>
<sequence>MADDVASTSTGEGTSLLPPDEPTGQHGDYGLVKPKETYRGSVCNEQRGHEKDEKWLVKLEKHFQEVAGDNNLIDLDEFMNALNVKKHSTATALLNVTEDWLDSVDKGDIVGMVTIDLKKAFDTVDHAILLDKLKLIGLDKRACEWFLNYLTDRRQYTVVNGVKSDELNSFFAERFFELIDTDQSGSISLKELIGALRHLVNGTEQEKLHFLFQVYDVDGSGFIDFNELKTVLRSCIAESAITLTDETLTELTEILIDDADVDCDGVVSFEELSEQLQRYPGITSNLTLSAAEWLNPETKKPKIQSHTSTYCSYHTLRNHFSDILFWIVFVMINVGLAAWGAYEGYHSVNDERHPAAISIARSAGRCLSFECCFVLVLMLRKLLTILRNTFLMSVLPLDQHVIIHKIVAVFIIILSVIHTAGHIANIVLIYQAEKVNGTTPAWIREILVRPFAGLGLVEGSCIITGILIIIVLIIMTICSLPFIRRNGYFKSVSVSVSQVFYWTHQLCIVFWCLIIIHSKYFWIWFIAPGIIYLAERLLRLQFFRRARFGKVYIQKGYVLPANVVQLVIQRPAKFGFHAGEYIHVNIPFIASHEWHPFTISSAPEQQEYLTLHIRCVGHWTKRLYDVVGERELTLLEDEARFGEINKDHDTPLEVIVDVSSTKSTPAVEPNSQQSTTSDIPVNNNGRRSSKTYSKRRRAASGATNLGFEPGLPDDVASQGDSQPHAEPGEISMTLAVKGNSFKMKSLNPRRSIDIQKGRSVDGKPNDNVNRKTSLVTLRRKGARHLLDLSKDLGGRPHTGLEVILDGPYGAPAQHIMEAEHAVLIGAGIGITPFASILQSIHERYKAARKQCPNCNHTLVTDSSSILKSKKVDFVWINRDQRSFEWFISLISAIELEQAEIPVAGRFLDIHLYMTSALSPSDMKAIGLHVALDLIHKKKKQDTITGLMTRTKTGRPNWDEVFQNLQQQHKGKITVFFCGSPALGEILSTKCLQNQMEFRQENF</sequence>
<dbReference type="PANTHER" id="PTHR11972:SF58">
    <property type="entry name" value="NADPH OXIDASE 5"/>
    <property type="match status" value="1"/>
</dbReference>
<evidence type="ECO:0000313" key="15">
    <source>
        <dbReference type="Proteomes" id="UP000007110"/>
    </source>
</evidence>
<dbReference type="OMA" id="WFLKGIE"/>
<dbReference type="InParanoid" id="A0A7M7PR19"/>
<evidence type="ECO:0000256" key="9">
    <source>
        <dbReference type="ARBA" id="ARBA00023136"/>
    </source>
</evidence>
<keyword evidence="3 11" id="KW-0812">Transmembrane</keyword>
<dbReference type="CDD" id="cd06186">
    <property type="entry name" value="NOX_Duox_like_FAD_NADP"/>
    <property type="match status" value="1"/>
</dbReference>
<evidence type="ECO:0000256" key="2">
    <source>
        <dbReference type="ARBA" id="ARBA00022630"/>
    </source>
</evidence>
<dbReference type="OrthoDB" id="167398at2759"/>
<dbReference type="GO" id="GO:0016175">
    <property type="term" value="F:superoxide-generating NAD(P)H oxidase activity"/>
    <property type="evidence" value="ECO:0000318"/>
    <property type="project" value="GO_Central"/>
</dbReference>
<dbReference type="Proteomes" id="UP000007110">
    <property type="component" value="Unassembled WGS sequence"/>
</dbReference>
<dbReference type="SMART" id="SM00054">
    <property type="entry name" value="EFh"/>
    <property type="match status" value="3"/>
</dbReference>
<evidence type="ECO:0008006" key="16">
    <source>
        <dbReference type="Google" id="ProtNLM"/>
    </source>
</evidence>
<dbReference type="PROSITE" id="PS51384">
    <property type="entry name" value="FAD_FR"/>
    <property type="match status" value="1"/>
</dbReference>
<dbReference type="InterPro" id="IPR013112">
    <property type="entry name" value="FAD-bd_8"/>
</dbReference>
<evidence type="ECO:0000256" key="4">
    <source>
        <dbReference type="ARBA" id="ARBA00022827"/>
    </source>
</evidence>
<dbReference type="InterPro" id="IPR017938">
    <property type="entry name" value="Riboflavin_synthase-like_b-brl"/>
</dbReference>
<keyword evidence="8" id="KW-0560">Oxidoreductase</keyword>
<dbReference type="GO" id="GO:0005509">
    <property type="term" value="F:calcium ion binding"/>
    <property type="evidence" value="ECO:0007669"/>
    <property type="project" value="InterPro"/>
</dbReference>
<evidence type="ECO:0000256" key="1">
    <source>
        <dbReference type="ARBA" id="ARBA00004141"/>
    </source>
</evidence>
<dbReference type="GO" id="GO:0042554">
    <property type="term" value="P:superoxide anion generation"/>
    <property type="evidence" value="ECO:0000318"/>
    <property type="project" value="GO_Central"/>
</dbReference>
<dbReference type="Pfam" id="PF13499">
    <property type="entry name" value="EF-hand_7"/>
    <property type="match status" value="1"/>
</dbReference>
<evidence type="ECO:0000256" key="11">
    <source>
        <dbReference type="SAM" id="Phobius"/>
    </source>
</evidence>
<dbReference type="SFLD" id="SFLDG01169">
    <property type="entry name" value="NADPH_oxidase_subgroup_(NOX)"/>
    <property type="match status" value="1"/>
</dbReference>
<feature type="domain" description="EF-hand" evidence="12">
    <location>
        <begin position="247"/>
        <end position="282"/>
    </location>
</feature>
<feature type="region of interest" description="Disordered" evidence="10">
    <location>
        <begin position="660"/>
        <end position="727"/>
    </location>
</feature>